<name>A0AAV3RPW7_LITER</name>
<evidence type="ECO:0000313" key="4">
    <source>
        <dbReference type="Proteomes" id="UP001454036"/>
    </source>
</evidence>
<dbReference type="CDD" id="cd06222">
    <property type="entry name" value="RNase_H_like"/>
    <property type="match status" value="1"/>
</dbReference>
<protein>
    <recommendedName>
        <fullName evidence="5">RNase H type-1 domain-containing protein</fullName>
    </recommendedName>
</protein>
<dbReference type="Pfam" id="PF13456">
    <property type="entry name" value="RVT_3"/>
    <property type="match status" value="1"/>
</dbReference>
<dbReference type="GO" id="GO:0004523">
    <property type="term" value="F:RNA-DNA hybrid ribonuclease activity"/>
    <property type="evidence" value="ECO:0007669"/>
    <property type="project" value="InterPro"/>
</dbReference>
<reference evidence="3 4" key="1">
    <citation type="submission" date="2024-01" db="EMBL/GenBank/DDBJ databases">
        <title>The complete chloroplast genome sequence of Lithospermum erythrorhizon: insights into the phylogenetic relationship among Boraginaceae species and the maternal lineages of purple gromwells.</title>
        <authorList>
            <person name="Okada T."/>
            <person name="Watanabe K."/>
        </authorList>
    </citation>
    <scope>NUCLEOTIDE SEQUENCE [LARGE SCALE GENOMIC DNA]</scope>
</reference>
<dbReference type="Gene3D" id="3.30.420.10">
    <property type="entry name" value="Ribonuclease H-like superfamily/Ribonuclease H"/>
    <property type="match status" value="1"/>
</dbReference>
<accession>A0AAV3RPW7</accession>
<dbReference type="InterPro" id="IPR012337">
    <property type="entry name" value="RNaseH-like_sf"/>
</dbReference>
<dbReference type="InterPro" id="IPR036397">
    <property type="entry name" value="RNaseH_sf"/>
</dbReference>
<dbReference type="AlphaFoldDB" id="A0AAV3RPW7"/>
<sequence>MQILGDYELALGQKVNIDKCLAEGKIAGWKGKMLSQAEKEILVKSVVATIPNYIMNCFKLPIGIIDKLNKVMAKFFWAGSGKDSGMYWKKWPIMTMRKGEGGLGFKDLECMNLALLARQGWRVGSNPSFGWRSLLEGRRILSKGLRWRFGDGKSIDIWKDPWVPRRTDFMMRGLQMDGPQWVSQLNKKEWDMAIVLEFLSEEDASRVLEIRLGKVTVRDRLVWNHTKSGTYTTSSGNITAREMRRNGELGGKFLGESSNRSHVDGWKGIWKLRVPPRVKLFLWKCLHNALPTRTNLVKRGVKVEEEQSIRDGMKLATDYQEANGKGEEEGRQLLNRLMEGDERWVAPVLGFVKLNCDGAWDRNGWRASIGAVLRGSGGVFLGGLHKKMGTASSALVAEGLVVREDIQFAFERGFRKVEVESDSKYLIQILRGEVNLLMEIDVVITDVIHWSVCMDVKFMFTRRDNNNAAHKVPHWNY</sequence>
<dbReference type="PANTHER" id="PTHR33116">
    <property type="entry name" value="REVERSE TRANSCRIPTASE ZINC-BINDING DOMAIN-CONTAINING PROTEIN-RELATED-RELATED"/>
    <property type="match status" value="1"/>
</dbReference>
<proteinExistence type="predicted"/>
<dbReference type="InterPro" id="IPR026960">
    <property type="entry name" value="RVT-Znf"/>
</dbReference>
<dbReference type="EMBL" id="BAABME010010110">
    <property type="protein sequence ID" value="GAA0176382.1"/>
    <property type="molecule type" value="Genomic_DNA"/>
</dbReference>
<organism evidence="3 4">
    <name type="scientific">Lithospermum erythrorhizon</name>
    <name type="common">Purple gromwell</name>
    <name type="synonym">Lithospermum officinale var. erythrorhizon</name>
    <dbReference type="NCBI Taxonomy" id="34254"/>
    <lineage>
        <taxon>Eukaryota</taxon>
        <taxon>Viridiplantae</taxon>
        <taxon>Streptophyta</taxon>
        <taxon>Embryophyta</taxon>
        <taxon>Tracheophyta</taxon>
        <taxon>Spermatophyta</taxon>
        <taxon>Magnoliopsida</taxon>
        <taxon>eudicotyledons</taxon>
        <taxon>Gunneridae</taxon>
        <taxon>Pentapetalae</taxon>
        <taxon>asterids</taxon>
        <taxon>lamiids</taxon>
        <taxon>Boraginales</taxon>
        <taxon>Boraginaceae</taxon>
        <taxon>Boraginoideae</taxon>
        <taxon>Lithospermeae</taxon>
        <taxon>Lithospermum</taxon>
    </lineage>
</organism>
<dbReference type="Proteomes" id="UP001454036">
    <property type="component" value="Unassembled WGS sequence"/>
</dbReference>
<feature type="domain" description="Reverse transcriptase zinc-binding" evidence="2">
    <location>
        <begin position="259"/>
        <end position="305"/>
    </location>
</feature>
<dbReference type="InterPro" id="IPR044730">
    <property type="entry name" value="RNase_H-like_dom_plant"/>
</dbReference>
<evidence type="ECO:0008006" key="5">
    <source>
        <dbReference type="Google" id="ProtNLM"/>
    </source>
</evidence>
<dbReference type="InterPro" id="IPR002156">
    <property type="entry name" value="RNaseH_domain"/>
</dbReference>
<gene>
    <name evidence="3" type="ORF">LIER_29386</name>
</gene>
<evidence type="ECO:0000313" key="3">
    <source>
        <dbReference type="EMBL" id="GAA0176382.1"/>
    </source>
</evidence>
<dbReference type="Pfam" id="PF13966">
    <property type="entry name" value="zf-RVT"/>
    <property type="match status" value="1"/>
</dbReference>
<dbReference type="GO" id="GO:0003676">
    <property type="term" value="F:nucleic acid binding"/>
    <property type="evidence" value="ECO:0007669"/>
    <property type="project" value="InterPro"/>
</dbReference>
<feature type="domain" description="RNase H type-1" evidence="1">
    <location>
        <begin position="355"/>
        <end position="472"/>
    </location>
</feature>
<comment type="caution">
    <text evidence="3">The sequence shown here is derived from an EMBL/GenBank/DDBJ whole genome shotgun (WGS) entry which is preliminary data.</text>
</comment>
<keyword evidence="4" id="KW-1185">Reference proteome</keyword>
<dbReference type="SUPFAM" id="SSF53098">
    <property type="entry name" value="Ribonuclease H-like"/>
    <property type="match status" value="1"/>
</dbReference>
<evidence type="ECO:0000259" key="1">
    <source>
        <dbReference type="Pfam" id="PF13456"/>
    </source>
</evidence>
<evidence type="ECO:0000259" key="2">
    <source>
        <dbReference type="Pfam" id="PF13966"/>
    </source>
</evidence>
<dbReference type="PANTHER" id="PTHR33116:SF86">
    <property type="entry name" value="REVERSE TRANSCRIPTASE DOMAIN-CONTAINING PROTEIN"/>
    <property type="match status" value="1"/>
</dbReference>